<dbReference type="Proteomes" id="UP001159427">
    <property type="component" value="Unassembled WGS sequence"/>
</dbReference>
<evidence type="ECO:0000313" key="2">
    <source>
        <dbReference type="Proteomes" id="UP001159427"/>
    </source>
</evidence>
<keyword evidence="2" id="KW-1185">Reference proteome</keyword>
<evidence type="ECO:0000313" key="1">
    <source>
        <dbReference type="EMBL" id="CAH3151246.1"/>
    </source>
</evidence>
<organism evidence="1 2">
    <name type="scientific">Porites evermanni</name>
    <dbReference type="NCBI Taxonomy" id="104178"/>
    <lineage>
        <taxon>Eukaryota</taxon>
        <taxon>Metazoa</taxon>
        <taxon>Cnidaria</taxon>
        <taxon>Anthozoa</taxon>
        <taxon>Hexacorallia</taxon>
        <taxon>Scleractinia</taxon>
        <taxon>Fungiina</taxon>
        <taxon>Poritidae</taxon>
        <taxon>Porites</taxon>
    </lineage>
</organism>
<proteinExistence type="predicted"/>
<sequence>MAVHITKICSATFYQLHNIRRIRKYLSMDTAATLIYSFVSSRIDYCNSLSYGVLKRHIDKLQTVQNAAARLVVMQGKFCHITPVLHQLYCLPI</sequence>
<dbReference type="EMBL" id="CALNXI010001009">
    <property type="protein sequence ID" value="CAH3151246.1"/>
    <property type="molecule type" value="Genomic_DNA"/>
</dbReference>
<gene>
    <name evidence="1" type="ORF">PEVE_00000371</name>
</gene>
<reference evidence="1 2" key="1">
    <citation type="submission" date="2022-05" db="EMBL/GenBank/DDBJ databases">
        <authorList>
            <consortium name="Genoscope - CEA"/>
            <person name="William W."/>
        </authorList>
    </citation>
    <scope>NUCLEOTIDE SEQUENCE [LARGE SCALE GENOMIC DNA]</scope>
</reference>
<protein>
    <submittedName>
        <fullName evidence="1">Uncharacterized protein</fullName>
    </submittedName>
</protein>
<name>A0ABN8PUU3_9CNID</name>
<accession>A0ABN8PUU3</accession>
<comment type="caution">
    <text evidence="1">The sequence shown here is derived from an EMBL/GenBank/DDBJ whole genome shotgun (WGS) entry which is preliminary data.</text>
</comment>